<reference evidence="1 2" key="1">
    <citation type="journal article" date="2020" name="Biotechnol. Biofuels">
        <title>New insights from the biogas microbiome by comprehensive genome-resolved metagenomics of nearly 1600 species originating from multiple anaerobic digesters.</title>
        <authorList>
            <person name="Campanaro S."/>
            <person name="Treu L."/>
            <person name="Rodriguez-R L.M."/>
            <person name="Kovalovszki A."/>
            <person name="Ziels R.M."/>
            <person name="Maus I."/>
            <person name="Zhu X."/>
            <person name="Kougias P.G."/>
            <person name="Basile A."/>
            <person name="Luo G."/>
            <person name="Schluter A."/>
            <person name="Konstantinidis K.T."/>
            <person name="Angelidaki I."/>
        </authorList>
    </citation>
    <scope>NUCLEOTIDE SEQUENCE [LARGE SCALE GENOMIC DNA]</scope>
    <source>
        <strain evidence="1">AS27yjCOA_157</strain>
    </source>
</reference>
<dbReference type="InterPro" id="IPR014958">
    <property type="entry name" value="DGC"/>
</dbReference>
<organism evidence="1 2">
    <name type="scientific">Methanothrix soehngenii</name>
    <name type="common">Methanosaeta concilii</name>
    <dbReference type="NCBI Taxonomy" id="2223"/>
    <lineage>
        <taxon>Archaea</taxon>
        <taxon>Methanobacteriati</taxon>
        <taxon>Methanobacteriota</taxon>
        <taxon>Stenosarchaea group</taxon>
        <taxon>Methanomicrobia</taxon>
        <taxon>Methanotrichales</taxon>
        <taxon>Methanotrichaceae</taxon>
        <taxon>Methanothrix</taxon>
    </lineage>
</organism>
<dbReference type="PIRSF" id="PIRSF037181">
    <property type="entry name" value="DGC"/>
    <property type="match status" value="1"/>
</dbReference>
<dbReference type="GeneID" id="10462447"/>
<protein>
    <submittedName>
        <fullName evidence="1">Zinc-binding protein</fullName>
    </submittedName>
</protein>
<gene>
    <name evidence="1" type="ORF">GX426_07385</name>
</gene>
<name>A0A7K4AIU5_METSH</name>
<dbReference type="OMA" id="DGCPLNC"/>
<dbReference type="Pfam" id="PF08859">
    <property type="entry name" value="DGC"/>
    <property type="match status" value="1"/>
</dbReference>
<dbReference type="AlphaFoldDB" id="A0A7K4AIU5"/>
<comment type="caution">
    <text evidence="1">The sequence shown here is derived from an EMBL/GenBank/DDBJ whole genome shotgun (WGS) entry which is preliminary data.</text>
</comment>
<proteinExistence type="predicted"/>
<dbReference type="EMBL" id="JAAYUN010000124">
    <property type="protein sequence ID" value="NLJ22916.1"/>
    <property type="molecule type" value="Genomic_DNA"/>
</dbReference>
<dbReference type="RefSeq" id="WP_013720508.1">
    <property type="nucleotide sequence ID" value="NZ_CAJYDL010000001.1"/>
</dbReference>
<accession>A0A7K4AIU5</accession>
<evidence type="ECO:0000313" key="2">
    <source>
        <dbReference type="Proteomes" id="UP000544742"/>
    </source>
</evidence>
<sequence>MDEKKKCSCSSSDVRVVACSGACNVGQIANQAAVDLSKEDVAGFFCLAAVAAHIEAMVKSAREAGMMISIDGCPVQCAAKTLQHLEIEPAIQIIVTELGIEKTQDLSIDQDVCSKVVEQVKEELAA</sequence>
<dbReference type="Proteomes" id="UP000544742">
    <property type="component" value="Unassembled WGS sequence"/>
</dbReference>
<evidence type="ECO:0000313" key="1">
    <source>
        <dbReference type="EMBL" id="NLJ22916.1"/>
    </source>
</evidence>